<proteinExistence type="predicted"/>
<dbReference type="AlphaFoldDB" id="A0A7X1ZHF7"/>
<accession>A0A7X1ZHF7</accession>
<name>A0A7X1ZHF7_9PROT</name>
<sequence>MTEAPQTEFPSLRLLNRLARYRFMTVAQLIATGAGKDRKHLGQVLRRLEGHKHAGMLAWGVRPGLGRLPRMYYLKPAGAAALAAYFREEPARYGPIARTPKFTVDHLHRRHCVDCHIALDAAMEAEGGSVARYVAYYGGPGPWPGANGQAKADPIKLRLASGRALIPDAICDLQRGDGRRQLHALEMCMDRGGTDRARIVRQIESHCEAMSDGALSDALGLDRGYRLLCVFENRPSLDAVRRRLADEGVGENFARLILMNTHKRSRDDFASGWVDAAGDPAPF</sequence>
<reference evidence="1 2" key="1">
    <citation type="submission" date="2019-10" db="EMBL/GenBank/DDBJ databases">
        <title>Draft whole-genome sequence of the purple nonsulfur photosynthetic bacterium Roseospira navarrensis DSM 15114.</title>
        <authorList>
            <person name="Kyndt J.A."/>
            <person name="Meyer T.E."/>
        </authorList>
    </citation>
    <scope>NUCLEOTIDE SEQUENCE [LARGE SCALE GENOMIC DNA]</scope>
    <source>
        <strain evidence="1 2">DSM 15114</strain>
    </source>
</reference>
<evidence type="ECO:0000313" key="1">
    <source>
        <dbReference type="EMBL" id="MQX38606.1"/>
    </source>
</evidence>
<dbReference type="OrthoDB" id="7326048at2"/>
<keyword evidence="2" id="KW-1185">Reference proteome</keyword>
<dbReference type="Pfam" id="PF13814">
    <property type="entry name" value="Replic_Relax"/>
    <property type="match status" value="1"/>
</dbReference>
<dbReference type="InterPro" id="IPR025855">
    <property type="entry name" value="Replic_Relax"/>
</dbReference>
<comment type="caution">
    <text evidence="1">The sequence shown here is derived from an EMBL/GenBank/DDBJ whole genome shotgun (WGS) entry which is preliminary data.</text>
</comment>
<organism evidence="1 2">
    <name type="scientific">Roseospira navarrensis</name>
    <dbReference type="NCBI Taxonomy" id="140058"/>
    <lineage>
        <taxon>Bacteria</taxon>
        <taxon>Pseudomonadati</taxon>
        <taxon>Pseudomonadota</taxon>
        <taxon>Alphaproteobacteria</taxon>
        <taxon>Rhodospirillales</taxon>
        <taxon>Rhodospirillaceae</taxon>
        <taxon>Roseospira</taxon>
    </lineage>
</organism>
<dbReference type="EMBL" id="WIVE01000153">
    <property type="protein sequence ID" value="MQX38606.1"/>
    <property type="molecule type" value="Genomic_DNA"/>
</dbReference>
<protein>
    <submittedName>
        <fullName evidence="1">Uncharacterized protein</fullName>
    </submittedName>
</protein>
<gene>
    <name evidence="1" type="ORF">GHC57_19040</name>
</gene>
<evidence type="ECO:0000313" key="2">
    <source>
        <dbReference type="Proteomes" id="UP000434582"/>
    </source>
</evidence>
<dbReference type="Proteomes" id="UP000434582">
    <property type="component" value="Unassembled WGS sequence"/>
</dbReference>